<dbReference type="Gene3D" id="3.40.50.1000">
    <property type="entry name" value="HAD superfamily/HAD-like"/>
    <property type="match status" value="1"/>
</dbReference>
<comment type="catalytic activity">
    <reaction evidence="2">
        <text>alpha,alpha-trehalose 6-phosphate + H2O = alpha,alpha-trehalose + phosphate</text>
        <dbReference type="Rhea" id="RHEA:23420"/>
        <dbReference type="ChEBI" id="CHEBI:15377"/>
        <dbReference type="ChEBI" id="CHEBI:16551"/>
        <dbReference type="ChEBI" id="CHEBI:43474"/>
        <dbReference type="ChEBI" id="CHEBI:58429"/>
        <dbReference type="EC" id="3.1.3.12"/>
    </reaction>
</comment>
<comment type="cofactor">
    <cofactor evidence="2">
        <name>Mg(2+)</name>
        <dbReference type="ChEBI" id="CHEBI:18420"/>
    </cofactor>
</comment>
<dbReference type="InterPro" id="IPR044651">
    <property type="entry name" value="OTSB-like"/>
</dbReference>
<dbReference type="GO" id="GO:0046872">
    <property type="term" value="F:metal ion binding"/>
    <property type="evidence" value="ECO:0007669"/>
    <property type="project" value="UniProtKB-KW"/>
</dbReference>
<sequence length="249" mass="26319">MPQAALASEAPPHDFLSGAALFLDFDGTLSPLQDDANAVWLPEGGAEMLDALEKALGGALALISGRDGRDLSRRVPTSLWRAGNHGNMVLAPGVSEPGTLPEAPADLLRAAEAIAHANRGVFVEEKAAVLAIHTRANPEAEPAVLDALRGLAAKTEGYKLQHGKRVIELKPVGMDKGVAIERLMEDAPFAGRRPVFFGDDATDEDGFAVVQRLGGEAVKVGDGDTIARYRLDDPDDVWAFLKEALNGLS</sequence>
<comment type="caution">
    <text evidence="3">The sequence shown here is derived from an EMBL/GenBank/DDBJ whole genome shotgun (WGS) entry which is preliminary data.</text>
</comment>
<dbReference type="CDD" id="cd01627">
    <property type="entry name" value="HAD_TPP"/>
    <property type="match status" value="1"/>
</dbReference>
<proteinExistence type="inferred from homology"/>
<keyword evidence="2" id="KW-0460">Magnesium</keyword>
<evidence type="ECO:0000256" key="1">
    <source>
        <dbReference type="ARBA" id="ARBA00022801"/>
    </source>
</evidence>
<dbReference type="GO" id="GO:0005992">
    <property type="term" value="P:trehalose biosynthetic process"/>
    <property type="evidence" value="ECO:0007669"/>
    <property type="project" value="UniProtKB-UniPathway"/>
</dbReference>
<dbReference type="NCBIfam" id="TIGR00685">
    <property type="entry name" value="T6PP"/>
    <property type="match status" value="1"/>
</dbReference>
<organism evidence="3 4">
    <name type="scientific">Parvularcula dongshanensis</name>
    <dbReference type="NCBI Taxonomy" id="1173995"/>
    <lineage>
        <taxon>Bacteria</taxon>
        <taxon>Pseudomonadati</taxon>
        <taxon>Pseudomonadota</taxon>
        <taxon>Alphaproteobacteria</taxon>
        <taxon>Parvularculales</taxon>
        <taxon>Parvularculaceae</taxon>
        <taxon>Parvularcula</taxon>
    </lineage>
</organism>
<keyword evidence="1 2" id="KW-0378">Hydrolase</keyword>
<gene>
    <name evidence="3" type="ORF">GGQ59_002140</name>
</gene>
<protein>
    <recommendedName>
        <fullName evidence="2">Trehalose 6-phosphate phosphatase</fullName>
        <ecNumber evidence="2">3.1.3.12</ecNumber>
    </recommendedName>
</protein>
<dbReference type="Pfam" id="PF02358">
    <property type="entry name" value="Trehalose_PPase"/>
    <property type="match status" value="1"/>
</dbReference>
<comment type="similarity">
    <text evidence="2">Belongs to the trehalose phosphatase family.</text>
</comment>
<dbReference type="UniPathway" id="UPA00299"/>
<dbReference type="Gene3D" id="3.30.70.1020">
    <property type="entry name" value="Trehalose-6-phosphate phosphatase related protein, domain 2"/>
    <property type="match status" value="1"/>
</dbReference>
<keyword evidence="4" id="KW-1185">Reference proteome</keyword>
<dbReference type="InterPro" id="IPR003337">
    <property type="entry name" value="Trehalose_PPase"/>
</dbReference>
<name>A0A840I5Q6_9PROT</name>
<dbReference type="RefSeq" id="WP_183818358.1">
    <property type="nucleotide sequence ID" value="NZ_JACHOB010000004.1"/>
</dbReference>
<evidence type="ECO:0000313" key="3">
    <source>
        <dbReference type="EMBL" id="MBB4659603.1"/>
    </source>
</evidence>
<dbReference type="Proteomes" id="UP000563524">
    <property type="component" value="Unassembled WGS sequence"/>
</dbReference>
<dbReference type="EC" id="3.1.3.12" evidence="2"/>
<reference evidence="3 4" key="1">
    <citation type="submission" date="2020-08" db="EMBL/GenBank/DDBJ databases">
        <title>Genomic Encyclopedia of Type Strains, Phase IV (KMG-IV): sequencing the most valuable type-strain genomes for metagenomic binning, comparative biology and taxonomic classification.</title>
        <authorList>
            <person name="Goeker M."/>
        </authorList>
    </citation>
    <scope>NUCLEOTIDE SEQUENCE [LARGE SCALE GENOMIC DNA]</scope>
    <source>
        <strain evidence="3 4">DSM 102850</strain>
    </source>
</reference>
<dbReference type="AlphaFoldDB" id="A0A840I5Q6"/>
<dbReference type="PANTHER" id="PTHR43768:SF3">
    <property type="entry name" value="TREHALOSE 6-PHOSPHATE PHOSPHATASE"/>
    <property type="match status" value="1"/>
</dbReference>
<accession>A0A840I5Q6</accession>
<evidence type="ECO:0000256" key="2">
    <source>
        <dbReference type="RuleBase" id="RU361117"/>
    </source>
</evidence>
<dbReference type="SUPFAM" id="SSF56784">
    <property type="entry name" value="HAD-like"/>
    <property type="match status" value="1"/>
</dbReference>
<comment type="function">
    <text evidence="2">Removes the phosphate from trehalose 6-phosphate to produce free trehalose.</text>
</comment>
<comment type="pathway">
    <text evidence="2">Glycan biosynthesis; trehalose biosynthesis.</text>
</comment>
<keyword evidence="2" id="KW-0479">Metal-binding</keyword>
<dbReference type="EMBL" id="JACHOB010000004">
    <property type="protein sequence ID" value="MBB4659603.1"/>
    <property type="molecule type" value="Genomic_DNA"/>
</dbReference>
<evidence type="ECO:0000313" key="4">
    <source>
        <dbReference type="Proteomes" id="UP000563524"/>
    </source>
</evidence>
<dbReference type="InterPro" id="IPR023214">
    <property type="entry name" value="HAD_sf"/>
</dbReference>
<dbReference type="GO" id="GO:0004805">
    <property type="term" value="F:trehalose-phosphatase activity"/>
    <property type="evidence" value="ECO:0007669"/>
    <property type="project" value="UniProtKB-EC"/>
</dbReference>
<dbReference type="PANTHER" id="PTHR43768">
    <property type="entry name" value="TREHALOSE 6-PHOSPHATE PHOSPHATASE"/>
    <property type="match status" value="1"/>
</dbReference>
<dbReference type="InterPro" id="IPR036412">
    <property type="entry name" value="HAD-like_sf"/>
</dbReference>